<dbReference type="EMBL" id="CENE01000023">
    <property type="protein sequence ID" value="CEQ42265.1"/>
    <property type="molecule type" value="Genomic_DNA"/>
</dbReference>
<keyword evidence="7 10" id="KW-0539">Nucleus</keyword>
<keyword evidence="9 10" id="KW-0137">Centromere</keyword>
<dbReference type="InterPro" id="IPR038273">
    <property type="entry name" value="Ndc80_sf"/>
</dbReference>
<organism evidence="14 15">
    <name type="scientific">Sporidiobolus salmonicolor</name>
    <name type="common">Yeast-like fungus</name>
    <name type="synonym">Sporobolomyces salmonicolor</name>
    <dbReference type="NCBI Taxonomy" id="5005"/>
    <lineage>
        <taxon>Eukaryota</taxon>
        <taxon>Fungi</taxon>
        <taxon>Dikarya</taxon>
        <taxon>Basidiomycota</taxon>
        <taxon>Pucciniomycotina</taxon>
        <taxon>Microbotryomycetes</taxon>
        <taxon>Sporidiobolales</taxon>
        <taxon>Sporidiobolaceae</taxon>
        <taxon>Sporobolomyces</taxon>
    </lineage>
</organism>
<feature type="domain" description="Kinetochore protein Ndc80 CH" evidence="13">
    <location>
        <begin position="175"/>
        <end position="299"/>
    </location>
</feature>
<evidence type="ECO:0000313" key="14">
    <source>
        <dbReference type="EMBL" id="CEQ42265.1"/>
    </source>
</evidence>
<dbReference type="Pfam" id="PF03801">
    <property type="entry name" value="Ndc80_HEC"/>
    <property type="match status" value="1"/>
</dbReference>
<accession>A0A0D6ERS7</accession>
<dbReference type="GO" id="GO:0051301">
    <property type="term" value="P:cell division"/>
    <property type="evidence" value="ECO:0007669"/>
    <property type="project" value="UniProtKB-UniRule"/>
</dbReference>
<keyword evidence="5 10" id="KW-0995">Kinetochore</keyword>
<evidence type="ECO:0000256" key="10">
    <source>
        <dbReference type="RuleBase" id="RU368072"/>
    </source>
</evidence>
<comment type="subcellular location">
    <subcellularLocation>
        <location evidence="10">Chromosome</location>
        <location evidence="10">Centromere</location>
        <location evidence="10">Kinetochore</location>
    </subcellularLocation>
    <subcellularLocation>
        <location evidence="10">Nucleus</location>
    </subcellularLocation>
</comment>
<evidence type="ECO:0000313" key="15">
    <source>
        <dbReference type="Proteomes" id="UP000243876"/>
    </source>
</evidence>
<dbReference type="Proteomes" id="UP000243876">
    <property type="component" value="Unassembled WGS sequence"/>
</dbReference>
<reference evidence="15" key="1">
    <citation type="submission" date="2015-02" db="EMBL/GenBank/DDBJ databases">
        <authorList>
            <person name="Gon?alves P."/>
        </authorList>
    </citation>
    <scope>NUCLEOTIDE SEQUENCE [LARGE SCALE GENOMIC DNA]</scope>
</reference>
<dbReference type="AlphaFoldDB" id="A0A0D6ERS7"/>
<dbReference type="Gene3D" id="1.10.418.30">
    <property type="entry name" value="Ncd80 complex, Ncd80 subunit"/>
    <property type="match status" value="1"/>
</dbReference>
<feature type="region of interest" description="Disordered" evidence="12">
    <location>
        <begin position="1"/>
        <end position="86"/>
    </location>
</feature>
<evidence type="ECO:0000256" key="4">
    <source>
        <dbReference type="ARBA" id="ARBA00022776"/>
    </source>
</evidence>
<evidence type="ECO:0000256" key="1">
    <source>
        <dbReference type="ARBA" id="ARBA00007050"/>
    </source>
</evidence>
<evidence type="ECO:0000256" key="7">
    <source>
        <dbReference type="ARBA" id="ARBA00023242"/>
    </source>
</evidence>
<dbReference type="PANTHER" id="PTHR10643:SF2">
    <property type="entry name" value="KINETOCHORE PROTEIN NDC80 HOMOLOG"/>
    <property type="match status" value="1"/>
</dbReference>
<name>A0A0D6ERS7_SPOSA</name>
<keyword evidence="2 10" id="KW-0158">Chromosome</keyword>
<keyword evidence="3 10" id="KW-0132">Cell division</keyword>
<feature type="region of interest" description="Disordered" evidence="12">
    <location>
        <begin position="138"/>
        <end position="159"/>
    </location>
</feature>
<comment type="function">
    <text evidence="10">Acts as a component of the essential kinetochore-associated NDC80 complex, which is required for chromosome segregation and spindle checkpoint activity.</text>
</comment>
<evidence type="ECO:0000256" key="9">
    <source>
        <dbReference type="ARBA" id="ARBA00023328"/>
    </source>
</evidence>
<evidence type="ECO:0000256" key="5">
    <source>
        <dbReference type="ARBA" id="ARBA00022838"/>
    </source>
</evidence>
<dbReference type="OrthoDB" id="7459479at2759"/>
<dbReference type="PANTHER" id="PTHR10643">
    <property type="entry name" value="KINETOCHORE PROTEIN NDC80"/>
    <property type="match status" value="1"/>
</dbReference>
<protein>
    <recommendedName>
        <fullName evidence="10">Kinetochore protein NDC80</fullName>
    </recommendedName>
</protein>
<evidence type="ECO:0000256" key="3">
    <source>
        <dbReference type="ARBA" id="ARBA00022618"/>
    </source>
</evidence>
<feature type="coiled-coil region" evidence="11">
    <location>
        <begin position="362"/>
        <end position="396"/>
    </location>
</feature>
<evidence type="ECO:0000256" key="12">
    <source>
        <dbReference type="SAM" id="MobiDB-lite"/>
    </source>
</evidence>
<keyword evidence="4 10" id="KW-0498">Mitosis</keyword>
<evidence type="ECO:0000256" key="11">
    <source>
        <dbReference type="SAM" id="Coils"/>
    </source>
</evidence>
<evidence type="ECO:0000256" key="6">
    <source>
        <dbReference type="ARBA" id="ARBA00023054"/>
    </source>
</evidence>
<evidence type="ECO:0000256" key="8">
    <source>
        <dbReference type="ARBA" id="ARBA00023306"/>
    </source>
</evidence>
<dbReference type="GO" id="GO:0031262">
    <property type="term" value="C:Ndc80 complex"/>
    <property type="evidence" value="ECO:0007669"/>
    <property type="project" value="UniProtKB-UniRule"/>
</dbReference>
<keyword evidence="6 11" id="KW-0175">Coiled coil</keyword>
<dbReference type="GO" id="GO:0051315">
    <property type="term" value="P:attachment of mitotic spindle microtubules to kinetochore"/>
    <property type="evidence" value="ECO:0007669"/>
    <property type="project" value="UniProtKB-UniRule"/>
</dbReference>
<keyword evidence="8 10" id="KW-0131">Cell cycle</keyword>
<keyword evidence="15" id="KW-1185">Reference proteome</keyword>
<comment type="similarity">
    <text evidence="1 10">Belongs to the NDC80/HEC1 family.</text>
</comment>
<comment type="subunit">
    <text evidence="10">Component of the NDC80 complex.</text>
</comment>
<sequence length="733" mass="81092">MADRRRTISSSQQGQFPAVPSSIPRPTAGMRQSLAPSSIGASLGVGRAGRQSMAPYASAGYDHGGSQGSQGVFSQGHGGPARPEPPMTASRAGHMYTSGGAMGLGGSMSVARSQGALRSSMAPGGGGMGMQFEYAPPSERRTSTYRRSTMGPSGGPGPNMLTMTPGGGISASTLIRPARDPREPRRKEVRERYADDVLQFLAAHQYPYALELKQLLQPTGTQFQQVFKFLINLFDPSINFGAPPERGQQKVKFEDEVLNTLRTVQYPFTESISKSHLQAIGSAQSWPNMLAMLHWLAMTIDNRTIAFTADPELHMPAADHASRAAQEDVTAHAWLHFVSGAYNKFLVGQEEESWEDDWENFQATVDNSRQAQRERLQDLEREAQELQKEWEQLTAEDDPIHAYKKHTAAVKSDRQKCDDYIASLSKKMEAYKVQKGIETEAIEAARHERETKLAEQKRLEAQVKAQKLTPLEIATLNSDKQHLSKALKDVAAKYRVVVSKTMSLEIDLQKQLNAAQTLCTEYEEKANPLGILDGPMKIDGIDGEVHFGQEVNGAAENPVPEGLTTVIKPALQKLRARTRDEIREKSERQVELEEQMTKVKEAIAEHLDVQAGLDLELQAVDNDKTELGKRIDSEMATTNSELERLQTQVHMVSSTADHVLAAATYRYEQRVLERMQVHEQTSALRRANRAALEAAIEQFMNYKEHMCSQTDKLASMLDEADADLPVIKGGVRV</sequence>
<feature type="coiled-coil region" evidence="11">
    <location>
        <begin position="575"/>
        <end position="602"/>
    </location>
</feature>
<proteinExistence type="inferred from homology"/>
<dbReference type="GO" id="GO:0005634">
    <property type="term" value="C:nucleus"/>
    <property type="evidence" value="ECO:0007669"/>
    <property type="project" value="UniProtKB-SubCell"/>
</dbReference>
<dbReference type="InterPro" id="IPR005550">
    <property type="entry name" value="Kinetochore_Ndc80"/>
</dbReference>
<evidence type="ECO:0000256" key="2">
    <source>
        <dbReference type="ARBA" id="ARBA00022454"/>
    </source>
</evidence>
<evidence type="ECO:0000259" key="13">
    <source>
        <dbReference type="Pfam" id="PF03801"/>
    </source>
</evidence>
<gene>
    <name evidence="14" type="primary">SPOSA6832_04045</name>
</gene>
<dbReference type="InterPro" id="IPR055260">
    <property type="entry name" value="Ndc80_CH"/>
</dbReference>